<name>A0A1G1YMD7_9BACT</name>
<dbReference type="AlphaFoldDB" id="A0A1G1YMD7"/>
<proteinExistence type="predicted"/>
<reference evidence="1 2" key="1">
    <citation type="journal article" date="2016" name="Nat. Commun.">
        <title>Thousands of microbial genomes shed light on interconnected biogeochemical processes in an aquifer system.</title>
        <authorList>
            <person name="Anantharaman K."/>
            <person name="Brown C.T."/>
            <person name="Hug L.A."/>
            <person name="Sharon I."/>
            <person name="Castelle C.J."/>
            <person name="Probst A.J."/>
            <person name="Thomas B.C."/>
            <person name="Singh A."/>
            <person name="Wilkins M.J."/>
            <person name="Karaoz U."/>
            <person name="Brodie E.L."/>
            <person name="Williams K.H."/>
            <person name="Hubbard S.S."/>
            <person name="Banfield J.F."/>
        </authorList>
    </citation>
    <scope>NUCLEOTIDE SEQUENCE [LARGE SCALE GENOMIC DNA]</scope>
</reference>
<dbReference type="PANTHER" id="PTHR39189">
    <property type="entry name" value="UPF0173 METAL-DEPENDENT HYDROLASE YTKL"/>
    <property type="match status" value="1"/>
</dbReference>
<evidence type="ECO:0000313" key="1">
    <source>
        <dbReference type="EMBL" id="OGY52607.1"/>
    </source>
</evidence>
<dbReference type="InterPro" id="IPR036866">
    <property type="entry name" value="RibonucZ/Hydroxyglut_hydro"/>
</dbReference>
<protein>
    <recommendedName>
        <fullName evidence="3">Lactamase</fullName>
    </recommendedName>
</protein>
<evidence type="ECO:0008006" key="3">
    <source>
        <dbReference type="Google" id="ProtNLM"/>
    </source>
</evidence>
<dbReference type="Proteomes" id="UP000178501">
    <property type="component" value="Unassembled WGS sequence"/>
</dbReference>
<organism evidence="1 2">
    <name type="scientific">Candidatus Buchananbacteria bacterium RIFCSPHIGHO2_02_FULL_45_11b</name>
    <dbReference type="NCBI Taxonomy" id="1797541"/>
    <lineage>
        <taxon>Bacteria</taxon>
        <taxon>Candidatus Buchananiibacteriota</taxon>
    </lineage>
</organism>
<gene>
    <name evidence="1" type="ORF">A3J65_04195</name>
</gene>
<dbReference type="PANTHER" id="PTHR39189:SF1">
    <property type="entry name" value="UPF0173 METAL-DEPENDENT HYDROLASE YTKL"/>
    <property type="match status" value="1"/>
</dbReference>
<comment type="caution">
    <text evidence="1">The sequence shown here is derived from an EMBL/GenBank/DDBJ whole genome shotgun (WGS) entry which is preliminary data.</text>
</comment>
<accession>A0A1G1YMD7</accession>
<dbReference type="Gene3D" id="3.60.15.10">
    <property type="entry name" value="Ribonuclease Z/Hydroxyacylglutathione hydrolase-like"/>
    <property type="match status" value="1"/>
</dbReference>
<dbReference type="SUPFAM" id="SSF56281">
    <property type="entry name" value="Metallo-hydrolase/oxidoreductase"/>
    <property type="match status" value="1"/>
</dbReference>
<dbReference type="EMBL" id="MHIK01000005">
    <property type="protein sequence ID" value="OGY52607.1"/>
    <property type="molecule type" value="Genomic_DNA"/>
</dbReference>
<evidence type="ECO:0000313" key="2">
    <source>
        <dbReference type="Proteomes" id="UP000178501"/>
    </source>
</evidence>
<sequence length="219" mass="24334">MNIYWYGQSFFKIESDKTVLAADPFDQSLGLKVPRLAADVVILTDKDNEHNNAKAVKGPEGAEPFLIDSPGEYEVNNIFVQGILIKPESKEKEADKKKDTTIYRIDLEGISLVHLGNLNQILTEEQAEKLEGIDILMIPVGGAYALNAKQAAEMISQLEPRIVIPMQYDIPGLKLKNKLAGLDAFCKEIGVCPKEKTNKFKIAKKDLPQEDLQVAILEP</sequence>
<dbReference type="Pfam" id="PF13483">
    <property type="entry name" value="Lactamase_B_3"/>
    <property type="match status" value="1"/>
</dbReference>